<dbReference type="RefSeq" id="WP_162123096.1">
    <property type="nucleotide sequence ID" value="NZ_PDWK01000001.1"/>
</dbReference>
<keyword evidence="1" id="KW-0812">Transmembrane</keyword>
<evidence type="ECO:0000313" key="2">
    <source>
        <dbReference type="EMBL" id="KAF1690971.1"/>
    </source>
</evidence>
<dbReference type="EMBL" id="PDWK01000001">
    <property type="protein sequence ID" value="KAF1690971.1"/>
    <property type="molecule type" value="Genomic_DNA"/>
</dbReference>
<accession>A0A921TH58</accession>
<name>A0A921TH58_9GAMM</name>
<gene>
    <name evidence="2" type="ORF">CR938_00410</name>
</gene>
<keyword evidence="3" id="KW-1185">Reference proteome</keyword>
<reference evidence="2" key="1">
    <citation type="submission" date="2017-10" db="EMBL/GenBank/DDBJ databases">
        <title>Whole genome sequencing of members of genus Pseudoxanthomonas.</title>
        <authorList>
            <person name="Kumar S."/>
            <person name="Bansal K."/>
            <person name="Kaur A."/>
            <person name="Patil P."/>
            <person name="Sharma S."/>
            <person name="Patil P.B."/>
        </authorList>
    </citation>
    <scope>NUCLEOTIDE SEQUENCE</scope>
    <source>
        <strain evidence="2">DSM 22914</strain>
    </source>
</reference>
<protein>
    <recommendedName>
        <fullName evidence="4">Exopolysaccharide biosynthesis protein</fullName>
    </recommendedName>
</protein>
<evidence type="ECO:0000256" key="1">
    <source>
        <dbReference type="SAM" id="Phobius"/>
    </source>
</evidence>
<sequence>MAQPHEQPRPAGNGVVRLLDAFSAGDPGQVLSLRELLAGLRHSAFGMFLFVSILPGFIPIPGVGGAVGAPLVILIGLQLLAGLRQPWVPDFIGRRGPRRATMVRFCDRIRPWLGRLEHLIRPRLQVLTDSRAARVFTGLLLVLLGVLLALPIPLTNYLFAGLILLSALALMERDGVLLLALWLASAAALAGMALVSGQLTALVASWLRYLG</sequence>
<feature type="transmembrane region" description="Helical" evidence="1">
    <location>
        <begin position="178"/>
        <end position="207"/>
    </location>
</feature>
<organism evidence="2 3">
    <name type="scientific">Pseudoxanthomonas taiwanensis</name>
    <dbReference type="NCBI Taxonomy" id="176598"/>
    <lineage>
        <taxon>Bacteria</taxon>
        <taxon>Pseudomonadati</taxon>
        <taxon>Pseudomonadota</taxon>
        <taxon>Gammaproteobacteria</taxon>
        <taxon>Lysobacterales</taxon>
        <taxon>Lysobacteraceae</taxon>
        <taxon>Pseudoxanthomonas</taxon>
    </lineage>
</organism>
<comment type="caution">
    <text evidence="2">The sequence shown here is derived from an EMBL/GenBank/DDBJ whole genome shotgun (WGS) entry which is preliminary data.</text>
</comment>
<proteinExistence type="predicted"/>
<evidence type="ECO:0000313" key="3">
    <source>
        <dbReference type="Proteomes" id="UP000717981"/>
    </source>
</evidence>
<dbReference type="Pfam" id="PF06055">
    <property type="entry name" value="ExoD"/>
    <property type="match status" value="1"/>
</dbReference>
<dbReference type="OrthoDB" id="5966050at2"/>
<evidence type="ECO:0008006" key="4">
    <source>
        <dbReference type="Google" id="ProtNLM"/>
    </source>
</evidence>
<keyword evidence="1" id="KW-1133">Transmembrane helix</keyword>
<keyword evidence="1" id="KW-0472">Membrane</keyword>
<dbReference type="PANTHER" id="PTHR41795:SF1">
    <property type="entry name" value="EXOPOLYSACCHARIDE SYNTHESIS PROTEIN"/>
    <property type="match status" value="1"/>
</dbReference>
<dbReference type="Proteomes" id="UP000717981">
    <property type="component" value="Unassembled WGS sequence"/>
</dbReference>
<dbReference type="PANTHER" id="PTHR41795">
    <property type="entry name" value="EXOPOLYSACCHARIDE SYNTHESIS PROTEIN"/>
    <property type="match status" value="1"/>
</dbReference>
<dbReference type="AlphaFoldDB" id="A0A921TH58"/>
<feature type="transmembrane region" description="Helical" evidence="1">
    <location>
        <begin position="64"/>
        <end position="83"/>
    </location>
</feature>
<dbReference type="PIRSF" id="PIRSF033239">
    <property type="entry name" value="ExoD"/>
    <property type="match status" value="1"/>
</dbReference>
<dbReference type="InterPro" id="IPR010331">
    <property type="entry name" value="ExoD"/>
</dbReference>